<name>A0A1D2N6R3_ORCCI</name>
<dbReference type="Proteomes" id="UP000094527">
    <property type="component" value="Unassembled WGS sequence"/>
</dbReference>
<evidence type="ECO:0000256" key="1">
    <source>
        <dbReference type="SAM" id="MobiDB-lite"/>
    </source>
</evidence>
<protein>
    <submittedName>
        <fullName evidence="3">Uncharacterized protein</fullName>
    </submittedName>
</protein>
<evidence type="ECO:0000313" key="4">
    <source>
        <dbReference type="Proteomes" id="UP000094527"/>
    </source>
</evidence>
<feature type="region of interest" description="Disordered" evidence="1">
    <location>
        <begin position="150"/>
        <end position="175"/>
    </location>
</feature>
<feature type="compositionally biased region" description="Low complexity" evidence="1">
    <location>
        <begin position="152"/>
        <end position="166"/>
    </location>
</feature>
<gene>
    <name evidence="3" type="ORF">Ocin01_05746</name>
</gene>
<keyword evidence="2" id="KW-0812">Transmembrane</keyword>
<keyword evidence="4" id="KW-1185">Reference proteome</keyword>
<evidence type="ECO:0000256" key="2">
    <source>
        <dbReference type="SAM" id="Phobius"/>
    </source>
</evidence>
<accession>A0A1D2N6R3</accession>
<feature type="transmembrane region" description="Helical" evidence="2">
    <location>
        <begin position="6"/>
        <end position="25"/>
    </location>
</feature>
<evidence type="ECO:0000313" key="3">
    <source>
        <dbReference type="EMBL" id="ODN00931.1"/>
    </source>
</evidence>
<organism evidence="3 4">
    <name type="scientific">Orchesella cincta</name>
    <name type="common">Springtail</name>
    <name type="synonym">Podura cincta</name>
    <dbReference type="NCBI Taxonomy" id="48709"/>
    <lineage>
        <taxon>Eukaryota</taxon>
        <taxon>Metazoa</taxon>
        <taxon>Ecdysozoa</taxon>
        <taxon>Arthropoda</taxon>
        <taxon>Hexapoda</taxon>
        <taxon>Collembola</taxon>
        <taxon>Entomobryomorpha</taxon>
        <taxon>Entomobryoidea</taxon>
        <taxon>Orchesellidae</taxon>
        <taxon>Orchesellinae</taxon>
        <taxon>Orchesella</taxon>
    </lineage>
</organism>
<sequence>MGTEALIIFLVCGIILMLIILGSWYRRRKQARKELEEPESISRIHETIVNGQRTFRIATVSRHGDQLNMDVYEIRLPRPSDTSGTASIRLLPPLTRLHNRSNYPPPVPPPQYQYAINMASPNRDETVISSSESPVPPPGYDEAIAVSTISGTKVSESETSSVPTTEMQRQQLQQV</sequence>
<keyword evidence="2" id="KW-0472">Membrane</keyword>
<comment type="caution">
    <text evidence="3">The sequence shown here is derived from an EMBL/GenBank/DDBJ whole genome shotgun (WGS) entry which is preliminary data.</text>
</comment>
<dbReference type="AlphaFoldDB" id="A0A1D2N6R3"/>
<reference evidence="3 4" key="1">
    <citation type="journal article" date="2016" name="Genome Biol. Evol.">
        <title>Gene Family Evolution Reflects Adaptation to Soil Environmental Stressors in the Genome of the Collembolan Orchesella cincta.</title>
        <authorList>
            <person name="Faddeeva-Vakhrusheva A."/>
            <person name="Derks M.F."/>
            <person name="Anvar S.Y."/>
            <person name="Agamennone V."/>
            <person name="Suring W."/>
            <person name="Smit S."/>
            <person name="van Straalen N.M."/>
            <person name="Roelofs D."/>
        </authorList>
    </citation>
    <scope>NUCLEOTIDE SEQUENCE [LARGE SCALE GENOMIC DNA]</scope>
    <source>
        <tissue evidence="3">Mixed pool</tissue>
    </source>
</reference>
<keyword evidence="2" id="KW-1133">Transmembrane helix</keyword>
<dbReference type="EMBL" id="LJIJ01000181">
    <property type="protein sequence ID" value="ODN00931.1"/>
    <property type="molecule type" value="Genomic_DNA"/>
</dbReference>
<proteinExistence type="predicted"/>